<evidence type="ECO:0000256" key="9">
    <source>
        <dbReference type="HAMAP-Rule" id="MF_01471"/>
    </source>
</evidence>
<dbReference type="Proteomes" id="UP000256321">
    <property type="component" value="Unassembled WGS sequence"/>
</dbReference>
<evidence type="ECO:0000313" key="11">
    <source>
        <dbReference type="EMBL" id="MBC8602053.1"/>
    </source>
</evidence>
<evidence type="ECO:0000256" key="6">
    <source>
        <dbReference type="ARBA" id="ARBA00022801"/>
    </source>
</evidence>
<dbReference type="EMBL" id="QREV01000020">
    <property type="protein sequence ID" value="RDU49269.1"/>
    <property type="molecule type" value="Genomic_DNA"/>
</dbReference>
<dbReference type="HAMAP" id="MF_01471">
    <property type="entry name" value="Cas2"/>
    <property type="match status" value="1"/>
</dbReference>
<dbReference type="InterPro" id="IPR019199">
    <property type="entry name" value="Virulence_VapD/CRISPR_Cas2"/>
</dbReference>
<evidence type="ECO:0000256" key="4">
    <source>
        <dbReference type="ARBA" id="ARBA00022723"/>
    </source>
</evidence>
<dbReference type="Proteomes" id="UP000629596">
    <property type="component" value="Unassembled WGS sequence"/>
</dbReference>
<dbReference type="SUPFAM" id="SSF143430">
    <property type="entry name" value="TTP0101/SSO1404-like"/>
    <property type="match status" value="1"/>
</dbReference>
<comment type="subunit">
    <text evidence="9">Homodimer, forms a heterotetramer with a Cas1 homodimer.</text>
</comment>
<keyword evidence="14" id="KW-1185">Reference proteome</keyword>
<keyword evidence="4 9" id="KW-0479">Metal-binding</keyword>
<comment type="caution">
    <text evidence="12">The sequence shown here is derived from an EMBL/GenBank/DDBJ whole genome shotgun (WGS) entry which is preliminary data.</text>
</comment>
<sequence>MYVLVTYDVETMTSDGQRRLRQVARQCLNYGQRVQNSVFECSVSPAQFTELRLKLLDIIDHKKDSIRFYFLGNNYSKRVEYIGVVTSYNVEDELII</sequence>
<feature type="binding site" evidence="9">
    <location>
        <position position="8"/>
    </location>
    <ligand>
        <name>Mg(2+)</name>
        <dbReference type="ChEBI" id="CHEBI:18420"/>
        <note>catalytic</note>
    </ligand>
</feature>
<dbReference type="GO" id="GO:0016787">
    <property type="term" value="F:hydrolase activity"/>
    <property type="evidence" value="ECO:0007669"/>
    <property type="project" value="UniProtKB-KW"/>
</dbReference>
<dbReference type="GO" id="GO:0043571">
    <property type="term" value="P:maintenance of CRISPR repeat elements"/>
    <property type="evidence" value="ECO:0007669"/>
    <property type="project" value="UniProtKB-UniRule"/>
</dbReference>
<evidence type="ECO:0000256" key="1">
    <source>
        <dbReference type="ARBA" id="ARBA00001946"/>
    </source>
</evidence>
<accession>A0A3D8HE70</accession>
<dbReference type="InterPro" id="IPR021127">
    <property type="entry name" value="CRISPR_associated_Cas2"/>
</dbReference>
<reference evidence="12 13" key="1">
    <citation type="submission" date="2018-07" db="EMBL/GenBank/DDBJ databases">
        <title>Parabacteroides acidifaciens nov. sp., isolated from human feces.</title>
        <authorList>
            <person name="Wang Y.J."/>
        </authorList>
    </citation>
    <scope>NUCLEOTIDE SEQUENCE [LARGE SCALE GENOMIC DNA]</scope>
    <source>
        <strain evidence="12 13">426-9</strain>
    </source>
</reference>
<dbReference type="GO" id="GO:0046872">
    <property type="term" value="F:metal ion binding"/>
    <property type="evidence" value="ECO:0007669"/>
    <property type="project" value="UniProtKB-UniRule"/>
</dbReference>
<dbReference type="GO" id="GO:0051607">
    <property type="term" value="P:defense response to virus"/>
    <property type="evidence" value="ECO:0007669"/>
    <property type="project" value="UniProtKB-UniRule"/>
</dbReference>
<reference evidence="11 14" key="2">
    <citation type="submission" date="2020-08" db="EMBL/GenBank/DDBJ databases">
        <title>Genome public.</title>
        <authorList>
            <person name="Liu C."/>
            <person name="Sun Q."/>
        </authorList>
    </citation>
    <scope>NUCLEOTIDE SEQUENCE [LARGE SCALE GENOMIC DNA]</scope>
    <source>
        <strain evidence="11 14">426_9</strain>
    </source>
</reference>
<protein>
    <recommendedName>
        <fullName evidence="9">CRISPR-associated endoribonuclease Cas2</fullName>
        <ecNumber evidence="9">3.1.-.-</ecNumber>
    </recommendedName>
</protein>
<organism evidence="12 13">
    <name type="scientific">Parabacteroides acidifaciens</name>
    <dbReference type="NCBI Taxonomy" id="2290935"/>
    <lineage>
        <taxon>Bacteria</taxon>
        <taxon>Pseudomonadati</taxon>
        <taxon>Bacteroidota</taxon>
        <taxon>Bacteroidia</taxon>
        <taxon>Bacteroidales</taxon>
        <taxon>Tannerellaceae</taxon>
        <taxon>Parabacteroides</taxon>
    </lineage>
</organism>
<evidence type="ECO:0000256" key="5">
    <source>
        <dbReference type="ARBA" id="ARBA00022759"/>
    </source>
</evidence>
<dbReference type="GO" id="GO:0004521">
    <property type="term" value="F:RNA endonuclease activity"/>
    <property type="evidence" value="ECO:0007669"/>
    <property type="project" value="UniProtKB-UniRule"/>
</dbReference>
<dbReference type="PANTHER" id="PTHR34405:SF3">
    <property type="entry name" value="CRISPR-ASSOCIATED ENDORIBONUCLEASE CAS2 3"/>
    <property type="match status" value="1"/>
</dbReference>
<evidence type="ECO:0000256" key="10">
    <source>
        <dbReference type="PIRNR" id="PIRNR032582"/>
    </source>
</evidence>
<dbReference type="EC" id="3.1.-.-" evidence="9"/>
<keyword evidence="6 9" id="KW-0378">Hydrolase</keyword>
<evidence type="ECO:0000313" key="13">
    <source>
        <dbReference type="Proteomes" id="UP000256321"/>
    </source>
</evidence>
<evidence type="ECO:0000256" key="8">
    <source>
        <dbReference type="ARBA" id="ARBA00023118"/>
    </source>
</evidence>
<dbReference type="EMBL" id="JACRTI010000020">
    <property type="protein sequence ID" value="MBC8602053.1"/>
    <property type="molecule type" value="Genomic_DNA"/>
</dbReference>
<comment type="cofactor">
    <cofactor evidence="1 9">
        <name>Mg(2+)</name>
        <dbReference type="ChEBI" id="CHEBI:18420"/>
    </cofactor>
</comment>
<keyword evidence="8 9" id="KW-0051">Antiviral defense</keyword>
<evidence type="ECO:0000256" key="7">
    <source>
        <dbReference type="ARBA" id="ARBA00022842"/>
    </source>
</evidence>
<proteinExistence type="inferred from homology"/>
<keyword evidence="5 9" id="KW-0255">Endonuclease</keyword>
<dbReference type="PIRSF" id="PIRSF032582">
    <property type="entry name" value="Cas2"/>
    <property type="match status" value="1"/>
</dbReference>
<dbReference type="Pfam" id="PF09827">
    <property type="entry name" value="CRISPR_Cas2"/>
    <property type="match status" value="1"/>
</dbReference>
<keyword evidence="7 9" id="KW-0460">Magnesium</keyword>
<dbReference type="NCBIfam" id="TIGR01573">
    <property type="entry name" value="cas2"/>
    <property type="match status" value="1"/>
</dbReference>
<comment type="similarity">
    <text evidence="2 9 10">Belongs to the CRISPR-associated endoribonuclease Cas2 protein family.</text>
</comment>
<dbReference type="CDD" id="cd09725">
    <property type="entry name" value="Cas2_I_II_III"/>
    <property type="match status" value="1"/>
</dbReference>
<dbReference type="PANTHER" id="PTHR34405">
    <property type="entry name" value="CRISPR-ASSOCIATED ENDORIBONUCLEASE CAS2"/>
    <property type="match status" value="1"/>
</dbReference>
<evidence type="ECO:0000256" key="2">
    <source>
        <dbReference type="ARBA" id="ARBA00009959"/>
    </source>
</evidence>
<evidence type="ECO:0000313" key="14">
    <source>
        <dbReference type="Proteomes" id="UP000629596"/>
    </source>
</evidence>
<comment type="function">
    <text evidence="9">CRISPR (clustered regularly interspaced short palindromic repeat), is an adaptive immune system that provides protection against mobile genetic elements (viruses, transposable elements and conjugative plasmids). CRISPR clusters contain sequences complementary to antecedent mobile elements and target invading nucleic acids. CRISPR clusters are transcribed and processed into CRISPR RNA (crRNA). Functions as a ssRNA-specific endoribonuclease. Involved in the integration of spacer DNA into the CRISPR cassette.</text>
</comment>
<dbReference type="RefSeq" id="WP_075966380.1">
    <property type="nucleotide sequence ID" value="NZ_JACRTI010000020.1"/>
</dbReference>
<evidence type="ECO:0000313" key="12">
    <source>
        <dbReference type="EMBL" id="RDU49269.1"/>
    </source>
</evidence>
<name>A0A3D8HE70_9BACT</name>
<keyword evidence="3 9" id="KW-0540">Nuclease</keyword>
<dbReference type="Gene3D" id="3.30.70.240">
    <property type="match status" value="1"/>
</dbReference>
<dbReference type="AlphaFoldDB" id="A0A3D8HE70"/>
<evidence type="ECO:0000256" key="3">
    <source>
        <dbReference type="ARBA" id="ARBA00022722"/>
    </source>
</evidence>
<gene>
    <name evidence="9 12" type="primary">cas2</name>
    <name evidence="12" type="ORF">DWU89_10285</name>
    <name evidence="11" type="ORF">H8784_10025</name>
</gene>